<dbReference type="InterPro" id="IPR050808">
    <property type="entry name" value="Phage_Integrase"/>
</dbReference>
<dbReference type="InterPro" id="IPR010998">
    <property type="entry name" value="Integrase_recombinase_N"/>
</dbReference>
<feature type="domain" description="Core-binding (CB)" evidence="6">
    <location>
        <begin position="1"/>
        <end position="77"/>
    </location>
</feature>
<evidence type="ECO:0000256" key="2">
    <source>
        <dbReference type="ARBA" id="ARBA00022908"/>
    </source>
</evidence>
<dbReference type="Gene3D" id="1.10.443.10">
    <property type="entry name" value="Intergrase catalytic core"/>
    <property type="match status" value="1"/>
</dbReference>
<evidence type="ECO:0000256" key="3">
    <source>
        <dbReference type="ARBA" id="ARBA00023125"/>
    </source>
</evidence>
<dbReference type="PANTHER" id="PTHR30629">
    <property type="entry name" value="PROPHAGE INTEGRASE"/>
    <property type="match status" value="1"/>
</dbReference>
<evidence type="ECO:0000256" key="1">
    <source>
        <dbReference type="ARBA" id="ARBA00008857"/>
    </source>
</evidence>
<dbReference type="Proteomes" id="UP001156641">
    <property type="component" value="Unassembled WGS sequence"/>
</dbReference>
<protein>
    <recommendedName>
        <fullName evidence="6">Core-binding (CB) domain-containing protein</fullName>
    </recommendedName>
</protein>
<dbReference type="PANTHER" id="PTHR30629:SF2">
    <property type="entry name" value="PROPHAGE INTEGRASE INTS-RELATED"/>
    <property type="match status" value="1"/>
</dbReference>
<evidence type="ECO:0000256" key="4">
    <source>
        <dbReference type="ARBA" id="ARBA00023172"/>
    </source>
</evidence>
<keyword evidence="3 5" id="KW-0238">DNA-binding</keyword>
<dbReference type="InterPro" id="IPR011010">
    <property type="entry name" value="DNA_brk_join_enz"/>
</dbReference>
<accession>A0ABQ6A0W9</accession>
<evidence type="ECO:0000313" key="8">
    <source>
        <dbReference type="Proteomes" id="UP001156641"/>
    </source>
</evidence>
<organism evidence="7 8">
    <name type="scientific">Acidocella aquatica</name>
    <dbReference type="NCBI Taxonomy" id="1922313"/>
    <lineage>
        <taxon>Bacteria</taxon>
        <taxon>Pseudomonadati</taxon>
        <taxon>Pseudomonadota</taxon>
        <taxon>Alphaproteobacteria</taxon>
        <taxon>Acetobacterales</taxon>
        <taxon>Acidocellaceae</taxon>
        <taxon>Acidocella</taxon>
    </lineage>
</organism>
<evidence type="ECO:0000256" key="5">
    <source>
        <dbReference type="PROSITE-ProRule" id="PRU01248"/>
    </source>
</evidence>
<proteinExistence type="inferred from homology"/>
<keyword evidence="2" id="KW-0229">DNA integration</keyword>
<comment type="caution">
    <text evidence="7">The sequence shown here is derived from an EMBL/GenBank/DDBJ whole genome shotgun (WGS) entry which is preliminary data.</text>
</comment>
<reference evidence="8" key="1">
    <citation type="journal article" date="2019" name="Int. J. Syst. Evol. Microbiol.">
        <title>The Global Catalogue of Microorganisms (GCM) 10K type strain sequencing project: providing services to taxonomists for standard genome sequencing and annotation.</title>
        <authorList>
            <consortium name="The Broad Institute Genomics Platform"/>
            <consortium name="The Broad Institute Genome Sequencing Center for Infectious Disease"/>
            <person name="Wu L."/>
            <person name="Ma J."/>
        </authorList>
    </citation>
    <scope>NUCLEOTIDE SEQUENCE [LARGE SCALE GENOMIC DNA]</scope>
    <source>
        <strain evidence="8">NBRC 112502</strain>
    </source>
</reference>
<dbReference type="EMBL" id="BSOS01000009">
    <property type="protein sequence ID" value="GLR66084.1"/>
    <property type="molecule type" value="Genomic_DNA"/>
</dbReference>
<evidence type="ECO:0000259" key="6">
    <source>
        <dbReference type="PROSITE" id="PS51900"/>
    </source>
</evidence>
<gene>
    <name evidence="7" type="ORF">GCM10010909_07620</name>
</gene>
<comment type="similarity">
    <text evidence="1">Belongs to the 'phage' integrase family.</text>
</comment>
<keyword evidence="4" id="KW-0233">DNA recombination</keyword>
<name>A0ABQ6A0W9_9PROT</name>
<dbReference type="SUPFAM" id="SSF56349">
    <property type="entry name" value="DNA breaking-rejoining enzymes"/>
    <property type="match status" value="1"/>
</dbReference>
<dbReference type="InterPro" id="IPR013762">
    <property type="entry name" value="Integrase-like_cat_sf"/>
</dbReference>
<dbReference type="Gene3D" id="1.10.150.130">
    <property type="match status" value="1"/>
</dbReference>
<dbReference type="InterPro" id="IPR044068">
    <property type="entry name" value="CB"/>
</dbReference>
<dbReference type="PROSITE" id="PS51900">
    <property type="entry name" value="CB"/>
    <property type="match status" value="1"/>
</dbReference>
<sequence>MRDKPDLEKKTIWSYDQAFDIWIKLIGDKAIRDIRRGDVKVFADFLRDKENPRGGKLSHATIQRSVGHIKTFMSWAVAAGSVEDDGFEKVSIRSLTKEERMGDEDRRAFTQSEVSMLFHSRLFTEECSPSEEATRWFLAIAALTGARTEEIAMAPSQFVWVDDVLCMDLRKVGTKTPAAPRLIPLLGDLLKMGIVEWAAKQSARGFTLVQPDVKQKSAPAWSKFLNRYLDKTVTKDPTLALYSLRHSFRQMLRAGNIGDELCDKIFGHSSGKVGAGYGRDLSADEARLFLAGVKPHVSLQHLWQ</sequence>
<keyword evidence="8" id="KW-1185">Reference proteome</keyword>
<evidence type="ECO:0000313" key="7">
    <source>
        <dbReference type="EMBL" id="GLR66084.1"/>
    </source>
</evidence>